<accession>A0A8S9FC38</accession>
<comment type="caution">
    <text evidence="2">The sequence shown here is derived from an EMBL/GenBank/DDBJ whole genome shotgun (WGS) entry which is preliminary data.</text>
</comment>
<keyword evidence="1" id="KW-0812">Transmembrane</keyword>
<dbReference type="EMBL" id="QGKY02002305">
    <property type="protein sequence ID" value="KAF2530925.1"/>
    <property type="molecule type" value="Genomic_DNA"/>
</dbReference>
<feature type="transmembrane region" description="Helical" evidence="1">
    <location>
        <begin position="29"/>
        <end position="50"/>
    </location>
</feature>
<dbReference type="AlphaFoldDB" id="A0A8S9FC38"/>
<gene>
    <name evidence="2" type="ORF">F2Q70_00032894</name>
</gene>
<name>A0A8S9FC38_BRACR</name>
<keyword evidence="1" id="KW-1133">Transmembrane helix</keyword>
<evidence type="ECO:0000256" key="1">
    <source>
        <dbReference type="SAM" id="Phobius"/>
    </source>
</evidence>
<sequence length="111" mass="12156">MKHKVVSGGGLDGWTVGAMGLDKGVGDRVYAISHSLAAVIALATMEIGLIDLCLKSRRFLDVQIVHTIQGRRETGLWNKEALLKHLPNLVEEVLLLHPSTTRAEDGYAWLL</sequence>
<protein>
    <submittedName>
        <fullName evidence="2">Uncharacterized protein</fullName>
    </submittedName>
</protein>
<proteinExistence type="predicted"/>
<reference evidence="2" key="1">
    <citation type="submission" date="2019-12" db="EMBL/GenBank/DDBJ databases">
        <title>Genome sequencing and annotation of Brassica cretica.</title>
        <authorList>
            <person name="Studholme D.J."/>
            <person name="Sarris P.F."/>
        </authorList>
    </citation>
    <scope>NUCLEOTIDE SEQUENCE</scope>
    <source>
        <strain evidence="2">PFS-102/07</strain>
        <tissue evidence="2">Leaf</tissue>
    </source>
</reference>
<keyword evidence="1" id="KW-0472">Membrane</keyword>
<evidence type="ECO:0000313" key="2">
    <source>
        <dbReference type="EMBL" id="KAF2530925.1"/>
    </source>
</evidence>
<organism evidence="2">
    <name type="scientific">Brassica cretica</name>
    <name type="common">Mustard</name>
    <dbReference type="NCBI Taxonomy" id="69181"/>
    <lineage>
        <taxon>Eukaryota</taxon>
        <taxon>Viridiplantae</taxon>
        <taxon>Streptophyta</taxon>
        <taxon>Embryophyta</taxon>
        <taxon>Tracheophyta</taxon>
        <taxon>Spermatophyta</taxon>
        <taxon>Magnoliopsida</taxon>
        <taxon>eudicotyledons</taxon>
        <taxon>Gunneridae</taxon>
        <taxon>Pentapetalae</taxon>
        <taxon>rosids</taxon>
        <taxon>malvids</taxon>
        <taxon>Brassicales</taxon>
        <taxon>Brassicaceae</taxon>
        <taxon>Brassiceae</taxon>
        <taxon>Brassica</taxon>
    </lineage>
</organism>